<dbReference type="InterPro" id="IPR046724">
    <property type="entry name" value="DUF6616"/>
</dbReference>
<comment type="caution">
    <text evidence="1">The sequence shown here is derived from an EMBL/GenBank/DDBJ whole genome shotgun (WGS) entry which is preliminary data.</text>
</comment>
<reference evidence="1 2" key="1">
    <citation type="submission" date="2018-04" db="EMBL/GenBank/DDBJ databases">
        <title>Genomic Encyclopedia of Type Strains, Phase IV (KMG-IV): sequencing the most valuable type-strain genomes for metagenomic binning, comparative biology and taxonomic classification.</title>
        <authorList>
            <person name="Goeker M."/>
        </authorList>
    </citation>
    <scope>NUCLEOTIDE SEQUENCE [LARGE SCALE GENOMIC DNA]</scope>
    <source>
        <strain evidence="1 2">DSM 45771</strain>
    </source>
</reference>
<dbReference type="OrthoDB" id="670883at2"/>
<organism evidence="1 2">
    <name type="scientific">Actinomycetospora cinnamomea</name>
    <dbReference type="NCBI Taxonomy" id="663609"/>
    <lineage>
        <taxon>Bacteria</taxon>
        <taxon>Bacillati</taxon>
        <taxon>Actinomycetota</taxon>
        <taxon>Actinomycetes</taxon>
        <taxon>Pseudonocardiales</taxon>
        <taxon>Pseudonocardiaceae</taxon>
        <taxon>Actinomycetospora</taxon>
    </lineage>
</organism>
<accession>A0A2U1E6I6</accession>
<protein>
    <submittedName>
        <fullName evidence="1">Uncharacterized protein</fullName>
    </submittedName>
</protein>
<sequence>MGSVSGYILTEIWKARPSWIALPLAERHQFFEEKIGPFIMSLVEQGAEFLGCAINDNTGPERIDYRYMAVWKLPDKDFSDRLEAGAKEKGFLDYFEQVNFSGSIIAPDVMNADMIQLNA</sequence>
<dbReference type="RefSeq" id="WP_116711527.1">
    <property type="nucleotide sequence ID" value="NZ_QEKW01000036.1"/>
</dbReference>
<dbReference type="Proteomes" id="UP000245639">
    <property type="component" value="Unassembled WGS sequence"/>
</dbReference>
<dbReference type="Pfam" id="PF20321">
    <property type="entry name" value="DUF6616"/>
    <property type="match status" value="1"/>
</dbReference>
<dbReference type="AlphaFoldDB" id="A0A2U1E6I6"/>
<keyword evidence="2" id="KW-1185">Reference proteome</keyword>
<gene>
    <name evidence="1" type="ORF">C8D89_1369</name>
</gene>
<evidence type="ECO:0000313" key="1">
    <source>
        <dbReference type="EMBL" id="PVY95472.1"/>
    </source>
</evidence>
<evidence type="ECO:0000313" key="2">
    <source>
        <dbReference type="Proteomes" id="UP000245639"/>
    </source>
</evidence>
<name>A0A2U1E6I6_9PSEU</name>
<proteinExistence type="predicted"/>
<dbReference type="EMBL" id="QEKW01000036">
    <property type="protein sequence ID" value="PVY95472.1"/>
    <property type="molecule type" value="Genomic_DNA"/>
</dbReference>